<feature type="region of interest" description="Disordered" evidence="1">
    <location>
        <begin position="1"/>
        <end position="69"/>
    </location>
</feature>
<evidence type="ECO:0000256" key="1">
    <source>
        <dbReference type="SAM" id="MobiDB-lite"/>
    </source>
</evidence>
<dbReference type="EMBL" id="BGZK01002382">
    <property type="protein sequence ID" value="GBP93475.1"/>
    <property type="molecule type" value="Genomic_DNA"/>
</dbReference>
<feature type="region of interest" description="Disordered" evidence="1">
    <location>
        <begin position="89"/>
        <end position="153"/>
    </location>
</feature>
<sequence>MHVPCGGGVPERARRAPSRPPPPLKSRTNGRPINRPSTKRGPAGRDAARRLRELSPPAESRRYAAVRPPRATIYNGAMSYLQIAAPLGAPISRNGLSHPDRRRSSALPNKPPTEAPRRSRHVTSRHVKSRRPIHDIATRETNLREPAWTRLPT</sequence>
<organism evidence="2 3">
    <name type="scientific">Eumeta variegata</name>
    <name type="common">Bagworm moth</name>
    <name type="synonym">Eumeta japonica</name>
    <dbReference type="NCBI Taxonomy" id="151549"/>
    <lineage>
        <taxon>Eukaryota</taxon>
        <taxon>Metazoa</taxon>
        <taxon>Ecdysozoa</taxon>
        <taxon>Arthropoda</taxon>
        <taxon>Hexapoda</taxon>
        <taxon>Insecta</taxon>
        <taxon>Pterygota</taxon>
        <taxon>Neoptera</taxon>
        <taxon>Endopterygota</taxon>
        <taxon>Lepidoptera</taxon>
        <taxon>Glossata</taxon>
        <taxon>Ditrysia</taxon>
        <taxon>Tineoidea</taxon>
        <taxon>Psychidae</taxon>
        <taxon>Oiketicinae</taxon>
        <taxon>Eumeta</taxon>
    </lineage>
</organism>
<evidence type="ECO:0000313" key="2">
    <source>
        <dbReference type="EMBL" id="GBP93475.1"/>
    </source>
</evidence>
<dbReference type="AlphaFoldDB" id="A0A4C2A3B1"/>
<keyword evidence="3" id="KW-1185">Reference proteome</keyword>
<proteinExistence type="predicted"/>
<reference evidence="2 3" key="1">
    <citation type="journal article" date="2019" name="Commun. Biol.">
        <title>The bagworm genome reveals a unique fibroin gene that provides high tensile strength.</title>
        <authorList>
            <person name="Kono N."/>
            <person name="Nakamura H."/>
            <person name="Ohtoshi R."/>
            <person name="Tomita M."/>
            <person name="Numata K."/>
            <person name="Arakawa K."/>
        </authorList>
    </citation>
    <scope>NUCLEOTIDE SEQUENCE [LARGE SCALE GENOMIC DNA]</scope>
</reference>
<evidence type="ECO:0000313" key="3">
    <source>
        <dbReference type="Proteomes" id="UP000299102"/>
    </source>
</evidence>
<dbReference type="Proteomes" id="UP000299102">
    <property type="component" value="Unassembled WGS sequence"/>
</dbReference>
<name>A0A4C2A3B1_EUMVA</name>
<protein>
    <submittedName>
        <fullName evidence="2">Uncharacterized protein</fullName>
    </submittedName>
</protein>
<feature type="compositionally biased region" description="Basic residues" evidence="1">
    <location>
        <begin position="118"/>
        <end position="131"/>
    </location>
</feature>
<gene>
    <name evidence="2" type="ORF">EVAR_68712_1</name>
</gene>
<accession>A0A4C2A3B1</accession>
<comment type="caution">
    <text evidence="2">The sequence shown here is derived from an EMBL/GenBank/DDBJ whole genome shotgun (WGS) entry which is preliminary data.</text>
</comment>
<feature type="compositionally biased region" description="Basic and acidic residues" evidence="1">
    <location>
        <begin position="132"/>
        <end position="143"/>
    </location>
</feature>